<comment type="caution">
    <text evidence="4">The sequence shown here is derived from an EMBL/GenBank/DDBJ whole genome shotgun (WGS) entry which is preliminary data.</text>
</comment>
<proteinExistence type="predicted"/>
<evidence type="ECO:0000256" key="2">
    <source>
        <dbReference type="ARBA" id="ARBA00022801"/>
    </source>
</evidence>
<evidence type="ECO:0000259" key="3">
    <source>
        <dbReference type="PROSITE" id="PS51462"/>
    </source>
</evidence>
<dbReference type="AlphaFoldDB" id="A0A0G1UYP3"/>
<feature type="domain" description="Nudix hydrolase" evidence="3">
    <location>
        <begin position="12"/>
        <end position="146"/>
    </location>
</feature>
<dbReference type="InterPro" id="IPR000086">
    <property type="entry name" value="NUDIX_hydrolase_dom"/>
</dbReference>
<dbReference type="PANTHER" id="PTHR43046:SF14">
    <property type="entry name" value="MUTT_NUDIX FAMILY PROTEIN"/>
    <property type="match status" value="1"/>
</dbReference>
<name>A0A0G1UYP3_9BACT</name>
<keyword evidence="2 4" id="KW-0378">Hydrolase</keyword>
<sequence>MSRYHQDEETRVSGERHAGIVIKDKKILLIHRIKEGYEYYVFPGGHRRIDETGSQTVIREAAEETGIKVNDPELAFEFKDYRTRNTDYYYFCEGNQGDQPHLNGEEAGADPEVDYYDPLWINLEKIEELNILPKYAKWWLIEFLKNK</sequence>
<organism evidence="4 5">
    <name type="scientific">Candidatus Amesbacteria bacterium GW2011_GWC1_47_15</name>
    <dbReference type="NCBI Taxonomy" id="1618364"/>
    <lineage>
        <taxon>Bacteria</taxon>
        <taxon>Candidatus Amesiibacteriota</taxon>
    </lineage>
</organism>
<gene>
    <name evidence="4" type="ORF">UX86_C0042G0011</name>
</gene>
<evidence type="ECO:0000256" key="1">
    <source>
        <dbReference type="ARBA" id="ARBA00001946"/>
    </source>
</evidence>
<dbReference type="InterPro" id="IPR015797">
    <property type="entry name" value="NUDIX_hydrolase-like_dom_sf"/>
</dbReference>
<dbReference type="PROSITE" id="PS51462">
    <property type="entry name" value="NUDIX"/>
    <property type="match status" value="1"/>
</dbReference>
<evidence type="ECO:0000313" key="4">
    <source>
        <dbReference type="EMBL" id="KKU62840.1"/>
    </source>
</evidence>
<protein>
    <submittedName>
        <fullName evidence="4">Hydrolase, NUDIX family</fullName>
    </submittedName>
</protein>
<accession>A0A0G1UYP3</accession>
<dbReference type="InterPro" id="IPR020084">
    <property type="entry name" value="NUDIX_hydrolase_CS"/>
</dbReference>
<dbReference type="SUPFAM" id="SSF55811">
    <property type="entry name" value="Nudix"/>
    <property type="match status" value="1"/>
</dbReference>
<dbReference type="EMBL" id="LCNU01000042">
    <property type="protein sequence ID" value="KKU62840.1"/>
    <property type="molecule type" value="Genomic_DNA"/>
</dbReference>
<dbReference type="PANTHER" id="PTHR43046">
    <property type="entry name" value="GDP-MANNOSE MANNOSYL HYDROLASE"/>
    <property type="match status" value="1"/>
</dbReference>
<dbReference type="STRING" id="1618364.UX86_C0042G0011"/>
<dbReference type="GO" id="GO:0016787">
    <property type="term" value="F:hydrolase activity"/>
    <property type="evidence" value="ECO:0007669"/>
    <property type="project" value="UniProtKB-KW"/>
</dbReference>
<dbReference type="Proteomes" id="UP000034502">
    <property type="component" value="Unassembled WGS sequence"/>
</dbReference>
<dbReference type="Gene3D" id="3.90.79.10">
    <property type="entry name" value="Nucleoside Triphosphate Pyrophosphohydrolase"/>
    <property type="match status" value="1"/>
</dbReference>
<dbReference type="PROSITE" id="PS00893">
    <property type="entry name" value="NUDIX_BOX"/>
    <property type="match status" value="1"/>
</dbReference>
<evidence type="ECO:0000313" key="5">
    <source>
        <dbReference type="Proteomes" id="UP000034502"/>
    </source>
</evidence>
<dbReference type="Pfam" id="PF00293">
    <property type="entry name" value="NUDIX"/>
    <property type="match status" value="1"/>
</dbReference>
<reference evidence="4 5" key="1">
    <citation type="journal article" date="2015" name="Nature">
        <title>rRNA introns, odd ribosomes, and small enigmatic genomes across a large radiation of phyla.</title>
        <authorList>
            <person name="Brown C.T."/>
            <person name="Hug L.A."/>
            <person name="Thomas B.C."/>
            <person name="Sharon I."/>
            <person name="Castelle C.J."/>
            <person name="Singh A."/>
            <person name="Wilkins M.J."/>
            <person name="Williams K.H."/>
            <person name="Banfield J.F."/>
        </authorList>
    </citation>
    <scope>NUCLEOTIDE SEQUENCE [LARGE SCALE GENOMIC DNA]</scope>
</reference>
<comment type="cofactor">
    <cofactor evidence="1">
        <name>Mg(2+)</name>
        <dbReference type="ChEBI" id="CHEBI:18420"/>
    </cofactor>
</comment>